<organism evidence="13">
    <name type="scientific">Argulus americanus</name>
    <dbReference type="NCBI Taxonomy" id="260819"/>
    <lineage>
        <taxon>Eukaryota</taxon>
        <taxon>Metazoa</taxon>
        <taxon>Ecdysozoa</taxon>
        <taxon>Arthropoda</taxon>
        <taxon>Crustacea</taxon>
        <taxon>Oligostraca</taxon>
        <taxon>Ichthyostraca</taxon>
        <taxon>Branchiura</taxon>
        <taxon>Arguloida</taxon>
        <taxon>Argulidae</taxon>
        <taxon>Argulus</taxon>
    </lineage>
</organism>
<dbReference type="PANTHER" id="PTHR11432">
    <property type="entry name" value="NADH DEHYDROGENASE SUBUNIT 1"/>
    <property type="match status" value="1"/>
</dbReference>
<dbReference type="InterPro" id="IPR001694">
    <property type="entry name" value="NADH_UbQ_OxRdtase_su1/FPO"/>
</dbReference>
<geneLocation type="mitochondrion" evidence="13"/>
<evidence type="ECO:0000256" key="5">
    <source>
        <dbReference type="ARBA" id="ARBA00022448"/>
    </source>
</evidence>
<dbReference type="PANTHER" id="PTHR11432:SF3">
    <property type="entry name" value="NADH-UBIQUINONE OXIDOREDUCTASE CHAIN 1"/>
    <property type="match status" value="1"/>
</dbReference>
<name>Q6SL30_9CRUS</name>
<dbReference type="AlphaFoldDB" id="Q6SL30"/>
<evidence type="ECO:0000256" key="9">
    <source>
        <dbReference type="ARBA" id="ARBA00023136"/>
    </source>
</evidence>
<comment type="similarity">
    <text evidence="3 10">Belongs to the complex I subunit 1 family.</text>
</comment>
<protein>
    <recommendedName>
        <fullName evidence="4 11">NADH-ubiquinone oxidoreductase chain 1</fullName>
        <ecNumber evidence="11">7.1.1.2</ecNumber>
    </recommendedName>
</protein>
<evidence type="ECO:0000256" key="7">
    <source>
        <dbReference type="ARBA" id="ARBA00022989"/>
    </source>
</evidence>
<feature type="transmembrane region" description="Helical" evidence="12">
    <location>
        <begin position="72"/>
        <end position="93"/>
    </location>
</feature>
<feature type="transmembrane region" description="Helical" evidence="12">
    <location>
        <begin position="176"/>
        <end position="195"/>
    </location>
</feature>
<dbReference type="Pfam" id="PF00146">
    <property type="entry name" value="NADHdh"/>
    <property type="match status" value="1"/>
</dbReference>
<accession>Q6SL30</accession>
<keyword evidence="10" id="KW-0520">NAD</keyword>
<evidence type="ECO:0000256" key="3">
    <source>
        <dbReference type="ARBA" id="ARBA00010535"/>
    </source>
</evidence>
<proteinExistence type="inferred from homology"/>
<dbReference type="HAMAP" id="MF_01350">
    <property type="entry name" value="NDH1_NuoH"/>
    <property type="match status" value="1"/>
</dbReference>
<keyword evidence="6 10" id="KW-0812">Transmembrane</keyword>
<keyword evidence="7 12" id="KW-1133">Transmembrane helix</keyword>
<gene>
    <name evidence="13" type="primary">nad1</name>
</gene>
<dbReference type="GO" id="GO:0008137">
    <property type="term" value="F:NADH dehydrogenase (ubiquinone) activity"/>
    <property type="evidence" value="ECO:0007669"/>
    <property type="project" value="UniProtKB-EC"/>
</dbReference>
<feature type="transmembrane region" description="Helical" evidence="12">
    <location>
        <begin position="6"/>
        <end position="27"/>
    </location>
</feature>
<dbReference type="InterPro" id="IPR018086">
    <property type="entry name" value="NADH_UbQ_OxRdtase_su1_CS"/>
</dbReference>
<evidence type="ECO:0000256" key="10">
    <source>
        <dbReference type="RuleBase" id="RU000471"/>
    </source>
</evidence>
<dbReference type="PROSITE" id="PS00667">
    <property type="entry name" value="COMPLEX1_ND1_1"/>
    <property type="match status" value="1"/>
</dbReference>
<dbReference type="EMBL" id="AY456187">
    <property type="protein sequence ID" value="AAS00843.1"/>
    <property type="molecule type" value="Genomic_DNA"/>
</dbReference>
<comment type="catalytic activity">
    <reaction evidence="11">
        <text>a ubiquinone + NADH + 5 H(+)(in) = a ubiquinol + NAD(+) + 4 H(+)(out)</text>
        <dbReference type="Rhea" id="RHEA:29091"/>
        <dbReference type="Rhea" id="RHEA-COMP:9565"/>
        <dbReference type="Rhea" id="RHEA-COMP:9566"/>
        <dbReference type="ChEBI" id="CHEBI:15378"/>
        <dbReference type="ChEBI" id="CHEBI:16389"/>
        <dbReference type="ChEBI" id="CHEBI:17976"/>
        <dbReference type="ChEBI" id="CHEBI:57540"/>
        <dbReference type="ChEBI" id="CHEBI:57945"/>
        <dbReference type="EC" id="7.1.1.2"/>
    </reaction>
</comment>
<feature type="transmembrane region" description="Helical" evidence="12">
    <location>
        <begin position="251"/>
        <end position="270"/>
    </location>
</feature>
<evidence type="ECO:0000256" key="2">
    <source>
        <dbReference type="ARBA" id="ARBA00004225"/>
    </source>
</evidence>
<evidence type="ECO:0000256" key="6">
    <source>
        <dbReference type="ARBA" id="ARBA00022692"/>
    </source>
</evidence>
<feature type="transmembrane region" description="Helical" evidence="12">
    <location>
        <begin position="105"/>
        <end position="127"/>
    </location>
</feature>
<dbReference type="GO" id="GO:0009060">
    <property type="term" value="P:aerobic respiration"/>
    <property type="evidence" value="ECO:0007669"/>
    <property type="project" value="TreeGrafter"/>
</dbReference>
<evidence type="ECO:0000256" key="4">
    <source>
        <dbReference type="ARBA" id="ARBA00021009"/>
    </source>
</evidence>
<evidence type="ECO:0000256" key="11">
    <source>
        <dbReference type="RuleBase" id="RU000473"/>
    </source>
</evidence>
<keyword evidence="9 12" id="KW-0472">Membrane</keyword>
<comment type="subcellular location">
    <subcellularLocation>
        <location evidence="10">Mitochondrion inner membrane</location>
        <topology evidence="10">Multi-pass membrane protein</topology>
    </subcellularLocation>
    <subcellularLocation>
        <location evidence="2">Mitochondrion membrane</location>
        <topology evidence="2">Multi-pass membrane protein</topology>
    </subcellularLocation>
</comment>
<evidence type="ECO:0000256" key="12">
    <source>
        <dbReference type="SAM" id="Phobius"/>
    </source>
</evidence>
<feature type="transmembrane region" description="Helical" evidence="12">
    <location>
        <begin position="223"/>
        <end position="245"/>
    </location>
</feature>
<evidence type="ECO:0000313" key="13">
    <source>
        <dbReference type="EMBL" id="AAS00843.1"/>
    </source>
</evidence>
<dbReference type="EC" id="7.1.1.2" evidence="11"/>
<keyword evidence="8 11" id="KW-0830">Ubiquinone</keyword>
<keyword evidence="11 13" id="KW-0496">Mitochondrion</keyword>
<feature type="transmembrane region" description="Helical" evidence="12">
    <location>
        <begin position="282"/>
        <end position="303"/>
    </location>
</feature>
<evidence type="ECO:0000256" key="8">
    <source>
        <dbReference type="ARBA" id="ARBA00023075"/>
    </source>
</evidence>
<comment type="function">
    <text evidence="1">Core subunit of the mitochondrial membrane respiratory chain NADH dehydrogenase (Complex I) that is believed to belong to the minimal assembly required for catalysis. Complex I functions in the transfer of electrons from NADH to the respiratory chain. The immediate electron acceptor for the enzyme is believed to be ubiquinone.</text>
</comment>
<dbReference type="PROSITE" id="PS00668">
    <property type="entry name" value="COMPLEX1_ND1_2"/>
    <property type="match status" value="1"/>
</dbReference>
<keyword evidence="5" id="KW-0813">Transport</keyword>
<dbReference type="GO" id="GO:0005743">
    <property type="term" value="C:mitochondrial inner membrane"/>
    <property type="evidence" value="ECO:0007669"/>
    <property type="project" value="UniProtKB-SubCell"/>
</dbReference>
<keyword evidence="13" id="KW-0560">Oxidoreductase</keyword>
<evidence type="ECO:0000256" key="1">
    <source>
        <dbReference type="ARBA" id="ARBA00003257"/>
    </source>
</evidence>
<dbReference type="GO" id="GO:0003954">
    <property type="term" value="F:NADH dehydrogenase activity"/>
    <property type="evidence" value="ECO:0007669"/>
    <property type="project" value="TreeGrafter"/>
</dbReference>
<sequence>MSMMLFVFQYLVTMILGLVGLAFVTLMERKVMSYMQMRKGPNKVGYLGLLQPFSDAVKLFTKELIVPYKSNFFMFFIGPALSIILMLLIWLIYPTWVGYESFKYSGLFFFCILGVGVYGMFISGWISNSKYSSLGSLRAVAQTISYEVSLIILILNYFILIESMSMKDFFVWQNSYYMAMMFLPFFSIWFVSCIAELNRTPFDFAEGESELVSGFNTEYSSGLFSMIFMAEYGFIFFICILNSYMFMGSSFIYIKSMILLYLVLWFRGTYPRYRYDKFMMTAWKVFLPIGLFMLIVSMMMKIML</sequence>
<feature type="transmembrane region" description="Helical" evidence="12">
    <location>
        <begin position="139"/>
        <end position="161"/>
    </location>
</feature>
<reference evidence="13" key="1">
    <citation type="journal article" date="2004" name="Proc. R. Soc. Lond., B, Biol. Sci.">
        <title>Phylogenetic position of the Pentastomida and [pan]crustacean relationships.</title>
        <authorList>
            <person name="Lavrov D.V."/>
            <person name="Brown W.M."/>
            <person name="Boore J.L."/>
        </authorList>
    </citation>
    <scope>NUCLEOTIDE SEQUENCE</scope>
</reference>